<keyword evidence="1" id="KW-1133">Transmembrane helix</keyword>
<name>X1LDN9_9ZZZZ</name>
<evidence type="ECO:0000313" key="2">
    <source>
        <dbReference type="EMBL" id="GAI17228.1"/>
    </source>
</evidence>
<proteinExistence type="predicted"/>
<accession>X1LDN9</accession>
<comment type="caution">
    <text evidence="2">The sequence shown here is derived from an EMBL/GenBank/DDBJ whole genome shotgun (WGS) entry which is preliminary data.</text>
</comment>
<feature type="transmembrane region" description="Helical" evidence="1">
    <location>
        <begin position="58"/>
        <end position="80"/>
    </location>
</feature>
<gene>
    <name evidence="2" type="ORF">S06H3_09674</name>
</gene>
<sequence length="87" mass="10269">MRIIRFILSVFTLKTTIIWELDDMIGLYMVQNLKQKKRVKLIYINNINRGIKLLISSLNILILFLIIALNFGINIIKALLKKKLRKK</sequence>
<organism evidence="2">
    <name type="scientific">marine sediment metagenome</name>
    <dbReference type="NCBI Taxonomy" id="412755"/>
    <lineage>
        <taxon>unclassified sequences</taxon>
        <taxon>metagenomes</taxon>
        <taxon>ecological metagenomes</taxon>
    </lineage>
</organism>
<reference evidence="2" key="1">
    <citation type="journal article" date="2014" name="Front. Microbiol.">
        <title>High frequency of phylogenetically diverse reductive dehalogenase-homologous genes in deep subseafloor sedimentary metagenomes.</title>
        <authorList>
            <person name="Kawai M."/>
            <person name="Futagami T."/>
            <person name="Toyoda A."/>
            <person name="Takaki Y."/>
            <person name="Nishi S."/>
            <person name="Hori S."/>
            <person name="Arai W."/>
            <person name="Tsubouchi T."/>
            <person name="Morono Y."/>
            <person name="Uchiyama I."/>
            <person name="Ito T."/>
            <person name="Fujiyama A."/>
            <person name="Inagaki F."/>
            <person name="Takami H."/>
        </authorList>
    </citation>
    <scope>NUCLEOTIDE SEQUENCE</scope>
    <source>
        <strain evidence="2">Expedition CK06-06</strain>
    </source>
</reference>
<keyword evidence="1" id="KW-0472">Membrane</keyword>
<protein>
    <submittedName>
        <fullName evidence="2">Uncharacterized protein</fullName>
    </submittedName>
</protein>
<keyword evidence="1" id="KW-0812">Transmembrane</keyword>
<evidence type="ECO:0000256" key="1">
    <source>
        <dbReference type="SAM" id="Phobius"/>
    </source>
</evidence>
<dbReference type="AlphaFoldDB" id="X1LDN9"/>
<dbReference type="EMBL" id="BARV01004315">
    <property type="protein sequence ID" value="GAI17228.1"/>
    <property type="molecule type" value="Genomic_DNA"/>
</dbReference>